<feature type="compositionally biased region" description="Basic and acidic residues" evidence="1">
    <location>
        <begin position="1128"/>
        <end position="1140"/>
    </location>
</feature>
<feature type="region of interest" description="Disordered" evidence="1">
    <location>
        <begin position="367"/>
        <end position="410"/>
    </location>
</feature>
<dbReference type="OrthoDB" id="4738706at2759"/>
<feature type="domain" description="C2H2-type" evidence="2">
    <location>
        <begin position="1161"/>
        <end position="1188"/>
    </location>
</feature>
<evidence type="ECO:0000256" key="1">
    <source>
        <dbReference type="SAM" id="MobiDB-lite"/>
    </source>
</evidence>
<comment type="caution">
    <text evidence="3">The sequence shown here is derived from an EMBL/GenBank/DDBJ whole genome shotgun (WGS) entry which is preliminary data.</text>
</comment>
<feature type="compositionally biased region" description="Polar residues" evidence="1">
    <location>
        <begin position="1108"/>
        <end position="1127"/>
    </location>
</feature>
<reference evidence="3 4" key="2">
    <citation type="submission" date="2021-10" db="EMBL/GenBank/DDBJ databases">
        <authorList>
            <person name="Piombo E."/>
        </authorList>
    </citation>
    <scope>NUCLEOTIDE SEQUENCE [LARGE SCALE GENOMIC DNA]</scope>
</reference>
<feature type="domain" description="C2H2-type" evidence="2">
    <location>
        <begin position="1134"/>
        <end position="1155"/>
    </location>
</feature>
<evidence type="ECO:0000313" key="4">
    <source>
        <dbReference type="Proteomes" id="UP000775872"/>
    </source>
</evidence>
<feature type="region of interest" description="Disordered" evidence="1">
    <location>
        <begin position="895"/>
        <end position="946"/>
    </location>
</feature>
<organism evidence="3 4">
    <name type="scientific">Clonostachys solani</name>
    <dbReference type="NCBI Taxonomy" id="160281"/>
    <lineage>
        <taxon>Eukaryota</taxon>
        <taxon>Fungi</taxon>
        <taxon>Dikarya</taxon>
        <taxon>Ascomycota</taxon>
        <taxon>Pezizomycotina</taxon>
        <taxon>Sordariomycetes</taxon>
        <taxon>Hypocreomycetidae</taxon>
        <taxon>Hypocreales</taxon>
        <taxon>Bionectriaceae</taxon>
        <taxon>Clonostachys</taxon>
    </lineage>
</organism>
<dbReference type="SMART" id="SM00355">
    <property type="entry name" value="ZnF_C2H2"/>
    <property type="match status" value="6"/>
</dbReference>
<proteinExistence type="predicted"/>
<dbReference type="Pfam" id="PF25438">
    <property type="entry name" value="DUF7896"/>
    <property type="match status" value="1"/>
</dbReference>
<name>A0A9N9Z2S1_9HYPO</name>
<feature type="region of interest" description="Disordered" evidence="1">
    <location>
        <begin position="1290"/>
        <end position="1355"/>
    </location>
</feature>
<dbReference type="PANTHER" id="PTHR42031:SF1">
    <property type="entry name" value="KEY LIME PATHOGENICITY PROTEIN"/>
    <property type="match status" value="1"/>
</dbReference>
<keyword evidence="4" id="KW-1185">Reference proteome</keyword>
<sequence>MVNDQRFQLLSQGSMSLAQADQALAPGPNVAAPAHGVAAPFSFSFATTTRSSSSSASSSSSSTTPSPPQAPPRVPETAEFAPLTLPLPKLPGLLPPGLPSQTSSTRPSEPSSSPPKFTPTATASPASAGAGPAPAPGPGPGFASAGTSGASFSTVHSQYHHQTLSSITNTSGSTLYTTNNAASRSTPTTATEVDPDLESQIRQLLSQQADIQVRLASLLTNQRGFDPVVELEMLRHKCTILENVVQNFSNQHGIDPYIPILSEIEEARAVQYRCECLEAACLRDPTIDLVNALKLSCQDAPNGFALWLDKHLELHDPIIRAASAARETTPPNTPPSQTPLPSLSSHKCWNDQCMHYIYGFPTQADRDDHLRTHSSQSPKRDSGLSVDGSPPMEPEKLFPELASPEPFTSTVPFRLPQPVSMANFPPLNTQGLYGERHEPFGSFSFPSSRPGTRRGSAESDIDPLLPPMKRSRVGHSRLQSIGELHLMRNPEPCLRCKVLHKTCDAGHPCSNCMEPPASEHEEHWKALGCYRGPLASFADIFLSGPMSPHNAGTPVASPLLHRTNTNEYLQRRWIYDTATIAAVDQQLDFHDNFWWSGLIDQEVGRSAADLSRGTSISAPPVLCALASSSNCQDTAYDLLELLKVSGFLSPNRTTEEAIYPSLYLAKLLLRETAQYDIPRVDSAISVGGSQRDATPPEESNGHEHLKIIYQCLLRYLQSLDRTIAPGNSLSVKDWLSVFYSLCIFSVVRTILVDMTTISPHSLQQHIGSPIEGIFRTMNGAYKAIVDCFYASGPSPLDIVSNELSTDELSLLGIARRVIRWDSWPARRISSSFDFLMRLGNGLPDDPVFNGFIRQRTVDASRRVTIQLPPIATVEPESGHSGVLWHPSGIMMGSNVEKEEQASASRPEDSLNIPRVKSNRSRRHTVGGSPTSPRNPRHLASPKPLPKFRTYPKLPVRRVYCSKCNEYPEGFRGEHELRRHVDAKHAAMVKRWVCKEPDVRDLTAPQPAIPLSKCKACLIQKHYGAYYNAAAHLRRAHFNPNRGGKASGDWPPMSLLKDWMQEVRQPADATPDDDTSSGGDDQESKLASDAHGALASHDPSRIHLVPSGSRYQGSPVTEGSFQDSPTRSSGRDPRNKCPHPDCGRVFKDMAAHMLTHQEQRPEKCPIDTCEYHVKGFARKYDKNRHALTHYKGTMTCPFCPNVGTVYEKTFNRADVFKRHLTTSHHVEQAPLNSRKLFATEGFKMSGGRPDSSSGAKCSICQIGFASPQEFYEHLDECVLSVIVTNSTSRSAVHAPTEKAQHHHHYHKKEHETENAGPAAYPVSRSSVMTPSTTSSTDTYRSRGEGNAVRGDKMDWH</sequence>
<feature type="compositionally biased region" description="Basic and acidic residues" evidence="1">
    <location>
        <begin position="1338"/>
        <end position="1355"/>
    </location>
</feature>
<dbReference type="Proteomes" id="UP000775872">
    <property type="component" value="Unassembled WGS sequence"/>
</dbReference>
<feature type="compositionally biased region" description="Low complexity" evidence="1">
    <location>
        <begin position="99"/>
        <end position="111"/>
    </location>
</feature>
<feature type="domain" description="C2H2-type" evidence="2">
    <location>
        <begin position="1193"/>
        <end position="1223"/>
    </location>
</feature>
<dbReference type="InterPro" id="IPR057218">
    <property type="entry name" value="DUF7896"/>
</dbReference>
<feature type="compositionally biased region" description="Low complexity" evidence="1">
    <location>
        <begin position="440"/>
        <end position="454"/>
    </location>
</feature>
<feature type="compositionally biased region" description="Basic and acidic residues" evidence="1">
    <location>
        <begin position="895"/>
        <end position="908"/>
    </location>
</feature>
<dbReference type="PANTHER" id="PTHR42031">
    <property type="entry name" value="KEY LIME PATHOGENICITY PROTEIN"/>
    <property type="match status" value="1"/>
</dbReference>
<protein>
    <recommendedName>
        <fullName evidence="2">C2H2-type domain-containing protein</fullName>
    </recommendedName>
</protein>
<feature type="region of interest" description="Disordered" evidence="1">
    <location>
        <begin position="431"/>
        <end position="470"/>
    </location>
</feature>
<accession>A0A9N9Z2S1</accession>
<feature type="compositionally biased region" description="Low complexity" evidence="1">
    <location>
        <begin position="82"/>
        <end position="92"/>
    </location>
</feature>
<feature type="region of interest" description="Disordered" evidence="1">
    <location>
        <begin position="1065"/>
        <end position="1140"/>
    </location>
</feature>
<feature type="region of interest" description="Disordered" evidence="1">
    <location>
        <begin position="46"/>
        <end position="147"/>
    </location>
</feature>
<dbReference type="EMBL" id="CABFOC020000034">
    <property type="protein sequence ID" value="CAH0047945.1"/>
    <property type="molecule type" value="Genomic_DNA"/>
</dbReference>
<evidence type="ECO:0000313" key="3">
    <source>
        <dbReference type="EMBL" id="CAH0047945.1"/>
    </source>
</evidence>
<evidence type="ECO:0000259" key="2">
    <source>
        <dbReference type="SMART" id="SM00355"/>
    </source>
</evidence>
<feature type="domain" description="C2H2-type" evidence="2">
    <location>
        <begin position="346"/>
        <end position="373"/>
    </location>
</feature>
<feature type="compositionally biased region" description="Low complexity" evidence="1">
    <location>
        <begin position="118"/>
        <end position="132"/>
    </location>
</feature>
<feature type="domain" description="C2H2-type" evidence="2">
    <location>
        <begin position="958"/>
        <end position="984"/>
    </location>
</feature>
<reference evidence="4" key="1">
    <citation type="submission" date="2019-06" db="EMBL/GenBank/DDBJ databases">
        <authorList>
            <person name="Broberg M."/>
        </authorList>
    </citation>
    <scope>NUCLEOTIDE SEQUENCE [LARGE SCALE GENOMIC DNA]</scope>
</reference>
<dbReference type="Gene3D" id="3.30.160.60">
    <property type="entry name" value="Classic Zinc Finger"/>
    <property type="match status" value="1"/>
</dbReference>
<gene>
    <name evidence="3" type="ORF">CSOL1703_00016197</name>
</gene>
<feature type="domain" description="C2H2-type" evidence="2">
    <location>
        <begin position="1254"/>
        <end position="1274"/>
    </location>
</feature>
<feature type="compositionally biased region" description="Low complexity" evidence="1">
    <location>
        <begin position="46"/>
        <end position="64"/>
    </location>
</feature>
<dbReference type="InterPro" id="IPR013087">
    <property type="entry name" value="Znf_C2H2_type"/>
</dbReference>
<feature type="compositionally biased region" description="Low complexity" evidence="1">
    <location>
        <begin position="1322"/>
        <end position="1337"/>
    </location>
</feature>
<feature type="compositionally biased region" description="Pro residues" evidence="1">
    <location>
        <begin position="65"/>
        <end position="74"/>
    </location>
</feature>